<dbReference type="SUPFAM" id="SSF55347">
    <property type="entry name" value="Glyceraldehyde-3-phosphate dehydrogenase-like, C-terminal domain"/>
    <property type="match status" value="1"/>
</dbReference>
<dbReference type="InterPro" id="IPR000683">
    <property type="entry name" value="Gfo/Idh/MocA-like_OxRdtase_N"/>
</dbReference>
<keyword evidence="6" id="KW-1185">Reference proteome</keyword>
<reference evidence="5 6" key="1">
    <citation type="submission" date="2018-06" db="EMBL/GenBank/DDBJ databases">
        <authorList>
            <person name="Strepis N."/>
        </authorList>
    </citation>
    <scope>NUCLEOTIDE SEQUENCE [LARGE SCALE GENOMIC DNA]</scope>
    <source>
        <strain evidence="5">LUCI</strain>
    </source>
</reference>
<dbReference type="SUPFAM" id="SSF51735">
    <property type="entry name" value="NAD(P)-binding Rossmann-fold domains"/>
    <property type="match status" value="1"/>
</dbReference>
<name>A0A498RDR2_9FIRM</name>
<keyword evidence="2" id="KW-0560">Oxidoreductase</keyword>
<dbReference type="PANTHER" id="PTHR42840">
    <property type="entry name" value="NAD(P)-BINDING ROSSMANN-FOLD SUPERFAMILY PROTEIN-RELATED"/>
    <property type="match status" value="1"/>
</dbReference>
<evidence type="ECO:0000256" key="2">
    <source>
        <dbReference type="ARBA" id="ARBA00023002"/>
    </source>
</evidence>
<accession>A0A498RDR2</accession>
<dbReference type="OrthoDB" id="9815825at2"/>
<feature type="domain" description="GFO/IDH/MocA-like oxidoreductase" evidence="4">
    <location>
        <begin position="135"/>
        <end position="254"/>
    </location>
</feature>
<evidence type="ECO:0000259" key="4">
    <source>
        <dbReference type="Pfam" id="PF22725"/>
    </source>
</evidence>
<protein>
    <submittedName>
        <fullName evidence="5">Inositol 2-dehydrogenase</fullName>
    </submittedName>
</protein>
<dbReference type="EMBL" id="UPPP01000085">
    <property type="protein sequence ID" value="VBB08223.1"/>
    <property type="molecule type" value="Genomic_DNA"/>
</dbReference>
<dbReference type="Pfam" id="PF01408">
    <property type="entry name" value="GFO_IDH_MocA"/>
    <property type="match status" value="1"/>
</dbReference>
<evidence type="ECO:0000256" key="1">
    <source>
        <dbReference type="ARBA" id="ARBA00010928"/>
    </source>
</evidence>
<comment type="similarity">
    <text evidence="1">Belongs to the Gfo/Idh/MocA family.</text>
</comment>
<dbReference type="Pfam" id="PF22725">
    <property type="entry name" value="GFO_IDH_MocA_C3"/>
    <property type="match status" value="1"/>
</dbReference>
<sequence length="339" mass="37441">MSKQLKIGIIGIGRIGKLHGNNLSFSVPNAKIEAVADLSLNDEMRAWAQGVGILKIYDNPAQVFADPAIEAVFICSSSESHADLIIQAARAKKHIFCEKPIHTDAGRIREALAVVKEAGVKLQVGFVRRFDHNHKKVRDVVASGRMGKPHIVKVTSRDPEQQSMEYIGTSGGIFLDMTVHDFDMVRYLSGSEVTEVTAIGTIKIDARIREFSDVDTAIVLLKFENGAIGVIDNSRAARYGYDQRVEVHCDKGCVQDYNDLIDTAMISTKDGIYSERPRWFFLERYNQAFIAEAQAFTDAILNDTEPSVTGIDGLMPVLIAKAAQKSLNEGRMVKLSELI</sequence>
<dbReference type="GO" id="GO:0016491">
    <property type="term" value="F:oxidoreductase activity"/>
    <property type="evidence" value="ECO:0007669"/>
    <property type="project" value="UniProtKB-KW"/>
</dbReference>
<dbReference type="InterPro" id="IPR055170">
    <property type="entry name" value="GFO_IDH_MocA-like_dom"/>
</dbReference>
<dbReference type="NCBIfam" id="TIGR04380">
    <property type="entry name" value="myo_inos_iolG"/>
    <property type="match status" value="1"/>
</dbReference>
<dbReference type="PANTHER" id="PTHR42840:SF3">
    <property type="entry name" value="BINDING ROSSMANN FOLD OXIDOREDUCTASE, PUTATIVE (AFU_ORTHOLOGUE AFUA_2G10240)-RELATED"/>
    <property type="match status" value="1"/>
</dbReference>
<evidence type="ECO:0000313" key="6">
    <source>
        <dbReference type="Proteomes" id="UP000277811"/>
    </source>
</evidence>
<dbReference type="Gene3D" id="3.40.50.720">
    <property type="entry name" value="NAD(P)-binding Rossmann-like Domain"/>
    <property type="match status" value="1"/>
</dbReference>
<dbReference type="Gene3D" id="3.30.360.10">
    <property type="entry name" value="Dihydrodipicolinate Reductase, domain 2"/>
    <property type="match status" value="1"/>
</dbReference>
<proteinExistence type="inferred from homology"/>
<dbReference type="InterPro" id="IPR030827">
    <property type="entry name" value="Myo_inos_IolG"/>
</dbReference>
<dbReference type="GO" id="GO:0000166">
    <property type="term" value="F:nucleotide binding"/>
    <property type="evidence" value="ECO:0007669"/>
    <property type="project" value="InterPro"/>
</dbReference>
<dbReference type="Proteomes" id="UP000277811">
    <property type="component" value="Unassembled WGS sequence"/>
</dbReference>
<dbReference type="RefSeq" id="WP_122629140.1">
    <property type="nucleotide sequence ID" value="NZ_UPPP01000085.1"/>
</dbReference>
<feature type="domain" description="Gfo/Idh/MocA-like oxidoreductase N-terminal" evidence="3">
    <location>
        <begin position="5"/>
        <end position="126"/>
    </location>
</feature>
<gene>
    <name evidence="5" type="ORF">LUCI_3492</name>
</gene>
<dbReference type="AlphaFoldDB" id="A0A498RDR2"/>
<dbReference type="InterPro" id="IPR036291">
    <property type="entry name" value="NAD(P)-bd_dom_sf"/>
</dbReference>
<evidence type="ECO:0000313" key="5">
    <source>
        <dbReference type="EMBL" id="VBB08223.1"/>
    </source>
</evidence>
<evidence type="ECO:0000259" key="3">
    <source>
        <dbReference type="Pfam" id="PF01408"/>
    </source>
</evidence>
<organism evidence="5 6">
    <name type="scientific">Lucifera butyrica</name>
    <dbReference type="NCBI Taxonomy" id="1351585"/>
    <lineage>
        <taxon>Bacteria</taxon>
        <taxon>Bacillati</taxon>
        <taxon>Bacillota</taxon>
        <taxon>Negativicutes</taxon>
        <taxon>Veillonellales</taxon>
        <taxon>Veillonellaceae</taxon>
        <taxon>Lucifera</taxon>
    </lineage>
</organism>